<dbReference type="Gene3D" id="3.60.10.10">
    <property type="entry name" value="Endonuclease/exonuclease/phosphatase"/>
    <property type="match status" value="1"/>
</dbReference>
<proteinExistence type="predicted"/>
<feature type="domain" description="Inositol polyphosphate-related phosphatase" evidence="1">
    <location>
        <begin position="49"/>
        <end position="176"/>
    </location>
</feature>
<keyword evidence="2" id="KW-1185">Reference proteome</keyword>
<evidence type="ECO:0000259" key="1">
    <source>
        <dbReference type="Pfam" id="PF22669"/>
    </source>
</evidence>
<reference evidence="3" key="1">
    <citation type="submission" date="2017-02" db="UniProtKB">
        <authorList>
            <consortium name="WormBaseParasite"/>
        </authorList>
    </citation>
    <scope>IDENTIFICATION</scope>
</reference>
<dbReference type="Pfam" id="PF22669">
    <property type="entry name" value="Exo_endo_phos2"/>
    <property type="match status" value="1"/>
</dbReference>
<dbReference type="InterPro" id="IPR036691">
    <property type="entry name" value="Endo/exonu/phosph_ase_sf"/>
</dbReference>
<dbReference type="Proteomes" id="UP000038045">
    <property type="component" value="Unplaced"/>
</dbReference>
<name>A0A0N4ZD43_PARTI</name>
<evidence type="ECO:0000313" key="3">
    <source>
        <dbReference type="WBParaSite" id="PTRK_0000546500.1"/>
    </source>
</evidence>
<dbReference type="WBParaSite" id="PTRK_0000546500.1">
    <property type="protein sequence ID" value="PTRK_0000546500.1"/>
    <property type="gene ID" value="PTRK_0000546500"/>
</dbReference>
<protein>
    <submittedName>
        <fullName evidence="3">Endo/exonuclease/phosphatase domain-containing protein</fullName>
    </submittedName>
</protein>
<evidence type="ECO:0000313" key="2">
    <source>
        <dbReference type="Proteomes" id="UP000038045"/>
    </source>
</evidence>
<dbReference type="AlphaFoldDB" id="A0A0N4ZD43"/>
<accession>A0A0N4ZD43</accession>
<sequence length="182" mass="21059">MTNSLNEFLVSSDNDQELILLGPGNIKIPDKRELDKITELGKIKVMCYTWNVAERNQGSINAIIHSFSSIDIDDRPNIISIALQELPPSDKTFHINLVKQLTEAFKTTHYILSWVRRWSQMQIVIVKNNLKNFILSFSYKWIPSKYVSKPIRTKGCITIFIKILHLSCAFISCHFSRMLIIF</sequence>
<organism evidence="2 3">
    <name type="scientific">Parastrongyloides trichosuri</name>
    <name type="common">Possum-specific nematode worm</name>
    <dbReference type="NCBI Taxonomy" id="131310"/>
    <lineage>
        <taxon>Eukaryota</taxon>
        <taxon>Metazoa</taxon>
        <taxon>Ecdysozoa</taxon>
        <taxon>Nematoda</taxon>
        <taxon>Chromadorea</taxon>
        <taxon>Rhabditida</taxon>
        <taxon>Tylenchina</taxon>
        <taxon>Panagrolaimomorpha</taxon>
        <taxon>Strongyloidoidea</taxon>
        <taxon>Strongyloididae</taxon>
        <taxon>Parastrongyloides</taxon>
    </lineage>
</organism>
<dbReference type="SUPFAM" id="SSF56219">
    <property type="entry name" value="DNase I-like"/>
    <property type="match status" value="1"/>
</dbReference>
<dbReference type="InterPro" id="IPR000300">
    <property type="entry name" value="IPPc"/>
</dbReference>
<dbReference type="STRING" id="131310.A0A0N4ZD43"/>